<keyword evidence="2" id="KW-1185">Reference proteome</keyword>
<dbReference type="STRING" id="7240.B4NTA6"/>
<gene>
    <name evidence="1" type="primary">Dsim\GD15153</name>
    <name evidence="1" type="ORF">Dsim_GD15153</name>
</gene>
<protein>
    <submittedName>
        <fullName evidence="1">GD15153</fullName>
    </submittedName>
</protein>
<dbReference type="AlphaFoldDB" id="B4NTA6"/>
<evidence type="ECO:0000313" key="1">
    <source>
        <dbReference type="EMBL" id="EDX15796.1"/>
    </source>
</evidence>
<sequence>MQQFFAKYPEAGAGTAARQQALEAVKANIKWLAVNKAQVGEWLANYVQQSTVTNRIQ</sequence>
<evidence type="ECO:0000313" key="2">
    <source>
        <dbReference type="Proteomes" id="UP000000304"/>
    </source>
</evidence>
<name>B4NTA6_DROSI</name>
<dbReference type="HOGENOM" id="CLU_211738_0_0_1"/>
<dbReference type="OrthoDB" id="510539at2759"/>
<dbReference type="Proteomes" id="UP000000304">
    <property type="component" value="Unassembled WGS sequence"/>
</dbReference>
<accession>B4NTA6</accession>
<dbReference type="Bgee" id="FBgn0190406">
    <property type="expression patterns" value="Expressed in adult organism and 3 other cell types or tissues"/>
</dbReference>
<proteinExistence type="predicted"/>
<organism evidence="1 2">
    <name type="scientific">Drosophila simulans</name>
    <name type="common">Fruit fly</name>
    <dbReference type="NCBI Taxonomy" id="7240"/>
    <lineage>
        <taxon>Eukaryota</taxon>
        <taxon>Metazoa</taxon>
        <taxon>Ecdysozoa</taxon>
        <taxon>Arthropoda</taxon>
        <taxon>Hexapoda</taxon>
        <taxon>Insecta</taxon>
        <taxon>Pterygota</taxon>
        <taxon>Neoptera</taxon>
        <taxon>Endopterygota</taxon>
        <taxon>Diptera</taxon>
        <taxon>Brachycera</taxon>
        <taxon>Muscomorpha</taxon>
        <taxon>Ephydroidea</taxon>
        <taxon>Drosophilidae</taxon>
        <taxon>Drosophila</taxon>
        <taxon>Sophophora</taxon>
    </lineage>
</organism>
<dbReference type="Gene3D" id="1.25.50.20">
    <property type="match status" value="1"/>
</dbReference>
<reference evidence="1 2" key="1">
    <citation type="journal article" date="2007" name="Nature">
        <title>Evolution of genes and genomes on the Drosophila phylogeny.</title>
        <authorList>
            <consortium name="Drosophila 12 Genomes Consortium"/>
            <person name="Clark A.G."/>
            <person name="Eisen M.B."/>
            <person name="Smith D.R."/>
            <person name="Bergman C.M."/>
            <person name="Oliver B."/>
            <person name="Markow T.A."/>
            <person name="Kaufman T.C."/>
            <person name="Kellis M."/>
            <person name="Gelbart W."/>
            <person name="Iyer V.N."/>
            <person name="Pollard D.A."/>
            <person name="Sackton T.B."/>
            <person name="Larracuente A.M."/>
            <person name="Singh N.D."/>
            <person name="Abad J.P."/>
            <person name="Abt D.N."/>
            <person name="Adryan B."/>
            <person name="Aguade M."/>
            <person name="Akashi H."/>
            <person name="Anderson W.W."/>
            <person name="Aquadro C.F."/>
            <person name="Ardell D.H."/>
            <person name="Arguello R."/>
            <person name="Artieri C.G."/>
            <person name="Barbash D.A."/>
            <person name="Barker D."/>
            <person name="Barsanti P."/>
            <person name="Batterham P."/>
            <person name="Batzoglou S."/>
            <person name="Begun D."/>
            <person name="Bhutkar A."/>
            <person name="Blanco E."/>
            <person name="Bosak S.A."/>
            <person name="Bradley R.K."/>
            <person name="Brand A.D."/>
            <person name="Brent M.R."/>
            <person name="Brooks A.N."/>
            <person name="Brown R.H."/>
            <person name="Butlin R.K."/>
            <person name="Caggese C."/>
            <person name="Calvi B.R."/>
            <person name="Bernardo de Carvalho A."/>
            <person name="Caspi A."/>
            <person name="Castrezana S."/>
            <person name="Celniker S.E."/>
            <person name="Chang J.L."/>
            <person name="Chapple C."/>
            <person name="Chatterji S."/>
            <person name="Chinwalla A."/>
            <person name="Civetta A."/>
            <person name="Clifton S.W."/>
            <person name="Comeron J.M."/>
            <person name="Costello J.C."/>
            <person name="Coyne J.A."/>
            <person name="Daub J."/>
            <person name="David R.G."/>
            <person name="Delcher A.L."/>
            <person name="Delehaunty K."/>
            <person name="Do C.B."/>
            <person name="Ebling H."/>
            <person name="Edwards K."/>
            <person name="Eickbush T."/>
            <person name="Evans J.D."/>
            <person name="Filipski A."/>
            <person name="Findeiss S."/>
            <person name="Freyhult E."/>
            <person name="Fulton L."/>
            <person name="Fulton R."/>
            <person name="Garcia A.C."/>
            <person name="Gardiner A."/>
            <person name="Garfield D.A."/>
            <person name="Garvin B.E."/>
            <person name="Gibson G."/>
            <person name="Gilbert D."/>
            <person name="Gnerre S."/>
            <person name="Godfrey J."/>
            <person name="Good R."/>
            <person name="Gotea V."/>
            <person name="Gravely B."/>
            <person name="Greenberg A.J."/>
            <person name="Griffiths-Jones S."/>
            <person name="Gross S."/>
            <person name="Guigo R."/>
            <person name="Gustafson E.A."/>
            <person name="Haerty W."/>
            <person name="Hahn M.W."/>
            <person name="Halligan D.L."/>
            <person name="Halpern A.L."/>
            <person name="Halter G.M."/>
            <person name="Han M.V."/>
            <person name="Heger A."/>
            <person name="Hillier L."/>
            <person name="Hinrichs A.S."/>
            <person name="Holmes I."/>
            <person name="Hoskins R.A."/>
            <person name="Hubisz M.J."/>
            <person name="Hultmark D."/>
            <person name="Huntley M.A."/>
            <person name="Jaffe D.B."/>
            <person name="Jagadeeshan S."/>
            <person name="Jeck W.R."/>
            <person name="Johnson J."/>
            <person name="Jones C.D."/>
            <person name="Jordan W.C."/>
            <person name="Karpen G.H."/>
            <person name="Kataoka E."/>
            <person name="Keightley P.D."/>
            <person name="Kheradpour P."/>
            <person name="Kirkness E.F."/>
            <person name="Koerich L.B."/>
            <person name="Kristiansen K."/>
            <person name="Kudrna D."/>
            <person name="Kulathinal R.J."/>
            <person name="Kumar S."/>
            <person name="Kwok R."/>
            <person name="Lander E."/>
            <person name="Langley C.H."/>
            <person name="Lapoint R."/>
            <person name="Lazzaro B.P."/>
            <person name="Lee S.J."/>
            <person name="Levesque L."/>
            <person name="Li R."/>
            <person name="Lin C.F."/>
            <person name="Lin M.F."/>
            <person name="Lindblad-Toh K."/>
            <person name="Llopart A."/>
            <person name="Long M."/>
            <person name="Low L."/>
            <person name="Lozovsky E."/>
            <person name="Lu J."/>
            <person name="Luo M."/>
            <person name="Machado C.A."/>
            <person name="Makalowski W."/>
            <person name="Marzo M."/>
            <person name="Matsuda M."/>
            <person name="Matzkin L."/>
            <person name="McAllister B."/>
            <person name="McBride C.S."/>
            <person name="McKernan B."/>
            <person name="McKernan K."/>
            <person name="Mendez-Lago M."/>
            <person name="Minx P."/>
            <person name="Mollenhauer M.U."/>
            <person name="Montooth K."/>
            <person name="Mount S.M."/>
            <person name="Mu X."/>
            <person name="Myers E."/>
            <person name="Negre B."/>
            <person name="Newfeld S."/>
            <person name="Nielsen R."/>
            <person name="Noor M.A."/>
            <person name="O'Grady P."/>
            <person name="Pachter L."/>
            <person name="Papaceit M."/>
            <person name="Parisi M.J."/>
            <person name="Parisi M."/>
            <person name="Parts L."/>
            <person name="Pedersen J.S."/>
            <person name="Pesole G."/>
            <person name="Phillippy A.M."/>
            <person name="Ponting C.P."/>
            <person name="Pop M."/>
            <person name="Porcelli D."/>
            <person name="Powell J.R."/>
            <person name="Prohaska S."/>
            <person name="Pruitt K."/>
            <person name="Puig M."/>
            <person name="Quesneville H."/>
            <person name="Ram K.R."/>
            <person name="Rand D."/>
            <person name="Rasmussen M.D."/>
            <person name="Reed L.K."/>
            <person name="Reenan R."/>
            <person name="Reily A."/>
            <person name="Remington K.A."/>
            <person name="Rieger T.T."/>
            <person name="Ritchie M.G."/>
            <person name="Robin C."/>
            <person name="Rogers Y.H."/>
            <person name="Rohde C."/>
            <person name="Rozas J."/>
            <person name="Rubenfield M.J."/>
            <person name="Ruiz A."/>
            <person name="Russo S."/>
            <person name="Salzberg S.L."/>
            <person name="Sanchez-Gracia A."/>
            <person name="Saranga D.J."/>
            <person name="Sato H."/>
            <person name="Schaeffer S.W."/>
            <person name="Schatz M.C."/>
            <person name="Schlenke T."/>
            <person name="Schwartz R."/>
            <person name="Segarra C."/>
            <person name="Singh R.S."/>
            <person name="Sirot L."/>
            <person name="Sirota M."/>
            <person name="Sisneros N.B."/>
            <person name="Smith C.D."/>
            <person name="Smith T.F."/>
            <person name="Spieth J."/>
            <person name="Stage D.E."/>
            <person name="Stark A."/>
            <person name="Stephan W."/>
            <person name="Strausberg R.L."/>
            <person name="Strempel S."/>
            <person name="Sturgill D."/>
            <person name="Sutton G."/>
            <person name="Sutton G.G."/>
            <person name="Tao W."/>
            <person name="Teichmann S."/>
            <person name="Tobari Y.N."/>
            <person name="Tomimura Y."/>
            <person name="Tsolas J.M."/>
            <person name="Valente V.L."/>
            <person name="Venter E."/>
            <person name="Venter J.C."/>
            <person name="Vicario S."/>
            <person name="Vieira F.G."/>
            <person name="Vilella A.J."/>
            <person name="Villasante A."/>
            <person name="Walenz B."/>
            <person name="Wang J."/>
            <person name="Wasserman M."/>
            <person name="Watts T."/>
            <person name="Wilson D."/>
            <person name="Wilson R.K."/>
            <person name="Wing R.A."/>
            <person name="Wolfner M.F."/>
            <person name="Wong A."/>
            <person name="Wong G.K."/>
            <person name="Wu C.I."/>
            <person name="Wu G."/>
            <person name="Yamamoto D."/>
            <person name="Yang H.P."/>
            <person name="Yang S.P."/>
            <person name="Yorke J.A."/>
            <person name="Yoshida K."/>
            <person name="Zdobnov E."/>
            <person name="Zhang P."/>
            <person name="Zhang Y."/>
            <person name="Zimin A.V."/>
            <person name="Baldwin J."/>
            <person name="Abdouelleil A."/>
            <person name="Abdulkadir J."/>
            <person name="Abebe A."/>
            <person name="Abera B."/>
            <person name="Abreu J."/>
            <person name="Acer S.C."/>
            <person name="Aftuck L."/>
            <person name="Alexander A."/>
            <person name="An P."/>
            <person name="Anderson E."/>
            <person name="Anderson S."/>
            <person name="Arachi H."/>
            <person name="Azer M."/>
            <person name="Bachantsang P."/>
            <person name="Barry A."/>
            <person name="Bayul T."/>
            <person name="Berlin A."/>
            <person name="Bessette D."/>
            <person name="Bloom T."/>
            <person name="Blye J."/>
            <person name="Boguslavskiy L."/>
            <person name="Bonnet C."/>
            <person name="Boukhgalter B."/>
            <person name="Bourzgui I."/>
            <person name="Brown A."/>
            <person name="Cahill P."/>
            <person name="Channer S."/>
            <person name="Cheshatsang Y."/>
            <person name="Chuda L."/>
            <person name="Citroen M."/>
            <person name="Collymore A."/>
            <person name="Cooke P."/>
            <person name="Costello M."/>
            <person name="D'Aco K."/>
            <person name="Daza R."/>
            <person name="De Haan G."/>
            <person name="DeGray S."/>
            <person name="DeMaso C."/>
            <person name="Dhargay N."/>
            <person name="Dooley K."/>
            <person name="Dooley E."/>
            <person name="Doricent M."/>
            <person name="Dorje P."/>
            <person name="Dorjee K."/>
            <person name="Dupes A."/>
            <person name="Elong R."/>
            <person name="Falk J."/>
            <person name="Farina A."/>
            <person name="Faro S."/>
            <person name="Ferguson D."/>
            <person name="Fisher S."/>
            <person name="Foley C.D."/>
            <person name="Franke A."/>
            <person name="Friedrich D."/>
            <person name="Gadbois L."/>
            <person name="Gearin G."/>
            <person name="Gearin C.R."/>
            <person name="Giannoukos G."/>
            <person name="Goode T."/>
            <person name="Graham J."/>
            <person name="Grandbois E."/>
            <person name="Grewal S."/>
            <person name="Gyaltsen K."/>
            <person name="Hafez N."/>
            <person name="Hagos B."/>
            <person name="Hall J."/>
            <person name="Henson C."/>
            <person name="Hollinger A."/>
            <person name="Honan T."/>
            <person name="Huard M.D."/>
            <person name="Hughes L."/>
            <person name="Hurhula B."/>
            <person name="Husby M.E."/>
            <person name="Kamat A."/>
            <person name="Kanga B."/>
            <person name="Kashin S."/>
            <person name="Khazanovich D."/>
            <person name="Kisner P."/>
            <person name="Lance K."/>
            <person name="Lara M."/>
            <person name="Lee W."/>
            <person name="Lennon N."/>
            <person name="Letendre F."/>
            <person name="LeVine R."/>
            <person name="Lipovsky A."/>
            <person name="Liu X."/>
            <person name="Liu J."/>
            <person name="Liu S."/>
            <person name="Lokyitsang T."/>
            <person name="Lokyitsang Y."/>
            <person name="Lubonja R."/>
            <person name="Lui A."/>
            <person name="MacDonald P."/>
            <person name="Magnisalis V."/>
            <person name="Maru K."/>
            <person name="Matthews C."/>
            <person name="McCusker W."/>
            <person name="McDonough S."/>
            <person name="Mehta T."/>
            <person name="Meldrim J."/>
            <person name="Meneus L."/>
            <person name="Mihai O."/>
            <person name="Mihalev A."/>
            <person name="Mihova T."/>
            <person name="Mittelman R."/>
            <person name="Mlenga V."/>
            <person name="Montmayeur A."/>
            <person name="Mulrain L."/>
            <person name="Navidi A."/>
            <person name="Naylor J."/>
            <person name="Negash T."/>
            <person name="Nguyen T."/>
            <person name="Nguyen N."/>
            <person name="Nicol R."/>
            <person name="Norbu C."/>
            <person name="Norbu N."/>
            <person name="Novod N."/>
            <person name="O'Neill B."/>
            <person name="Osman S."/>
            <person name="Markiewicz E."/>
            <person name="Oyono O.L."/>
            <person name="Patti C."/>
            <person name="Phunkhang P."/>
            <person name="Pierre F."/>
            <person name="Priest M."/>
            <person name="Raghuraman S."/>
            <person name="Rege F."/>
            <person name="Reyes R."/>
            <person name="Rise C."/>
            <person name="Rogov P."/>
            <person name="Ross K."/>
            <person name="Ryan E."/>
            <person name="Settipalli S."/>
            <person name="Shea T."/>
            <person name="Sherpa N."/>
            <person name="Shi L."/>
            <person name="Shih D."/>
            <person name="Sparrow T."/>
            <person name="Spaulding J."/>
            <person name="Stalker J."/>
            <person name="Stange-Thomann N."/>
            <person name="Stavropoulos S."/>
            <person name="Stone C."/>
            <person name="Strader C."/>
            <person name="Tesfaye S."/>
            <person name="Thomson T."/>
            <person name="Thoulutsang Y."/>
            <person name="Thoulutsang D."/>
            <person name="Topham K."/>
            <person name="Topping I."/>
            <person name="Tsamla T."/>
            <person name="Vassiliev H."/>
            <person name="Vo A."/>
            <person name="Wangchuk T."/>
            <person name="Wangdi T."/>
            <person name="Weiand M."/>
            <person name="Wilkinson J."/>
            <person name="Wilson A."/>
            <person name="Yadav S."/>
            <person name="Young G."/>
            <person name="Yu Q."/>
            <person name="Zembek L."/>
            <person name="Zhong D."/>
            <person name="Zimmer A."/>
            <person name="Zwirko Z."/>
            <person name="Jaffe D.B."/>
            <person name="Alvarez P."/>
            <person name="Brockman W."/>
            <person name="Butler J."/>
            <person name="Chin C."/>
            <person name="Gnerre S."/>
            <person name="Grabherr M."/>
            <person name="Kleber M."/>
            <person name="Mauceli E."/>
            <person name="MacCallum I."/>
        </authorList>
    </citation>
    <scope>NUCLEOTIDE SEQUENCE [LARGE SCALE GENOMIC DNA]</scope>
    <source>
        <strain evidence="2">white501</strain>
    </source>
</reference>
<dbReference type="EMBL" id="CH982905">
    <property type="protein sequence ID" value="EDX15796.1"/>
    <property type="molecule type" value="Genomic_DNA"/>
</dbReference>